<gene>
    <name evidence="3" type="ORF">PtA15_1A809</name>
</gene>
<feature type="compositionally biased region" description="Low complexity" evidence="1">
    <location>
        <begin position="83"/>
        <end position="93"/>
    </location>
</feature>
<dbReference type="RefSeq" id="XP_053017022.1">
    <property type="nucleotide sequence ID" value="XM_053165874.1"/>
</dbReference>
<evidence type="ECO:0000313" key="4">
    <source>
        <dbReference type="Proteomes" id="UP001164743"/>
    </source>
</evidence>
<dbReference type="Proteomes" id="UP001164743">
    <property type="component" value="Chromosome 1A"/>
</dbReference>
<dbReference type="GeneID" id="77806769"/>
<keyword evidence="2" id="KW-0732">Signal</keyword>
<evidence type="ECO:0000256" key="1">
    <source>
        <dbReference type="SAM" id="MobiDB-lite"/>
    </source>
</evidence>
<accession>A0ABY7CC32</accession>
<protein>
    <submittedName>
        <fullName evidence="3">Uncharacterized protein</fullName>
    </submittedName>
</protein>
<evidence type="ECO:0000313" key="3">
    <source>
        <dbReference type="EMBL" id="WAQ81467.1"/>
    </source>
</evidence>
<proteinExistence type="predicted"/>
<evidence type="ECO:0000256" key="2">
    <source>
        <dbReference type="SAM" id="SignalP"/>
    </source>
</evidence>
<keyword evidence="4" id="KW-1185">Reference proteome</keyword>
<feature type="region of interest" description="Disordered" evidence="1">
    <location>
        <begin position="83"/>
        <end position="107"/>
    </location>
</feature>
<name>A0ABY7CC32_9BASI</name>
<dbReference type="EMBL" id="CP110421">
    <property type="protein sequence ID" value="WAQ81467.1"/>
    <property type="molecule type" value="Genomic_DNA"/>
</dbReference>
<feature type="signal peptide" evidence="2">
    <location>
        <begin position="1"/>
        <end position="21"/>
    </location>
</feature>
<sequence length="243" mass="24477">MSILFSLFIVANLACFPSVAGQTGATTAGPSASLTTALPGGSNTLTTSNALSSTNTLATTNTGTSTANLGTANNALGTATNALGTTTTQSTGSSGNGSPGGTKQPDTGSYYSCSQAFAPLDEDQTLLFDRPVPEAAAYCKSQDSEDHLACALRSCIGFTTCSTCSIVTSSADDPQVTTDAKVIPTGQDCEIAYHRSPKAGEPSLCLTAALNVLQCKGNCDKATSCGTCFKVTETSDQTKSAAS</sequence>
<feature type="chain" id="PRO_5046329903" evidence="2">
    <location>
        <begin position="22"/>
        <end position="243"/>
    </location>
</feature>
<reference evidence="3" key="1">
    <citation type="submission" date="2022-10" db="EMBL/GenBank/DDBJ databases">
        <title>Puccinia triticina Genome sequencing and assembly.</title>
        <authorList>
            <person name="Li C."/>
        </authorList>
    </citation>
    <scope>NUCLEOTIDE SEQUENCE</scope>
    <source>
        <strain evidence="3">Pt15</strain>
    </source>
</reference>
<organism evidence="3 4">
    <name type="scientific">Puccinia triticina</name>
    <dbReference type="NCBI Taxonomy" id="208348"/>
    <lineage>
        <taxon>Eukaryota</taxon>
        <taxon>Fungi</taxon>
        <taxon>Dikarya</taxon>
        <taxon>Basidiomycota</taxon>
        <taxon>Pucciniomycotina</taxon>
        <taxon>Pucciniomycetes</taxon>
        <taxon>Pucciniales</taxon>
        <taxon>Pucciniaceae</taxon>
        <taxon>Puccinia</taxon>
    </lineage>
</organism>